<keyword evidence="2" id="KW-1185">Reference proteome</keyword>
<organism evidence="1 2">
    <name type="scientific">Pseudomonas azerbaijanoccidentalis</name>
    <dbReference type="NCBI Taxonomy" id="2842347"/>
    <lineage>
        <taxon>Bacteria</taxon>
        <taxon>Pseudomonadati</taxon>
        <taxon>Pseudomonadota</taxon>
        <taxon>Gammaproteobacteria</taxon>
        <taxon>Pseudomonadales</taxon>
        <taxon>Pseudomonadaceae</taxon>
        <taxon>Pseudomonas</taxon>
    </lineage>
</organism>
<gene>
    <name evidence="1" type="ORF">KVG88_29970</name>
</gene>
<accession>A0ABS6QZD9</accession>
<protein>
    <submittedName>
        <fullName evidence="1">Stability/partitioning determinant</fullName>
    </submittedName>
</protein>
<proteinExistence type="predicted"/>
<name>A0ABS6QZD9_9PSED</name>
<dbReference type="EMBL" id="JAHSTU010000014">
    <property type="protein sequence ID" value="MBV4524302.1"/>
    <property type="molecule type" value="Genomic_DNA"/>
</dbReference>
<dbReference type="RefSeq" id="WP_217873506.1">
    <property type="nucleotide sequence ID" value="NZ_JAHSTU010000014.1"/>
</dbReference>
<evidence type="ECO:0000313" key="2">
    <source>
        <dbReference type="Proteomes" id="UP001049200"/>
    </source>
</evidence>
<comment type="caution">
    <text evidence="1">The sequence shown here is derived from an EMBL/GenBank/DDBJ whole genome shotgun (WGS) entry which is preliminary data.</text>
</comment>
<dbReference type="Proteomes" id="UP001049200">
    <property type="component" value="Unassembled WGS sequence"/>
</dbReference>
<evidence type="ECO:0000313" key="1">
    <source>
        <dbReference type="EMBL" id="MBV4524302.1"/>
    </source>
</evidence>
<sequence length="126" mass="13812">MSADQVKEPTEAANAFAILGDFKAKAPASAATATVTKEIEKDIQQVAADNGFHSREAKPVNAAKARRFNAAEPKKQLNIKIPVPMHERYYRMASERGINVLHELLGDALDALEELEALKAANEKRE</sequence>
<reference evidence="1" key="1">
    <citation type="submission" date="2021-06" db="EMBL/GenBank/DDBJ databases">
        <title>Updating the genus Pseudomonas: Description of 43 new species and partition of the Pseudomonas putida group.</title>
        <authorList>
            <person name="Girard L."/>
            <person name="Lood C."/>
            <person name="Vandamme P."/>
            <person name="Rokni-Zadeh H."/>
            <person name="Van Noort V."/>
            <person name="Hofte M."/>
            <person name="Lavigne R."/>
            <person name="De Mot R."/>
        </authorList>
    </citation>
    <scope>NUCLEOTIDE SEQUENCE</scope>
    <source>
        <strain evidence="1">SWRI74</strain>
    </source>
</reference>